<dbReference type="EMBL" id="GL385397">
    <property type="protein sequence ID" value="EJT76296.1"/>
    <property type="molecule type" value="Genomic_DNA"/>
</dbReference>
<feature type="transmembrane region" description="Helical" evidence="1">
    <location>
        <begin position="160"/>
        <end position="184"/>
    </location>
</feature>
<reference evidence="2" key="2">
    <citation type="submission" date="2010-07" db="EMBL/GenBank/DDBJ databases">
        <authorList>
            <consortium name="The Broad Institute Genome Sequencing Platform"/>
            <consortium name="Broad Institute Genome Sequencing Center for Infectious Disease"/>
            <person name="Ma L.-J."/>
            <person name="Dead R."/>
            <person name="Young S."/>
            <person name="Zeng Q."/>
            <person name="Koehrsen M."/>
            <person name="Alvarado L."/>
            <person name="Berlin A."/>
            <person name="Chapman S.B."/>
            <person name="Chen Z."/>
            <person name="Freedman E."/>
            <person name="Gellesch M."/>
            <person name="Goldberg J."/>
            <person name="Griggs A."/>
            <person name="Gujja S."/>
            <person name="Heilman E.R."/>
            <person name="Heiman D."/>
            <person name="Hepburn T."/>
            <person name="Howarth C."/>
            <person name="Jen D."/>
            <person name="Larson L."/>
            <person name="Mehta T."/>
            <person name="Neiman D."/>
            <person name="Pearson M."/>
            <person name="Roberts A."/>
            <person name="Saif S."/>
            <person name="Shea T."/>
            <person name="Shenoy N."/>
            <person name="Sisk P."/>
            <person name="Stolte C."/>
            <person name="Sykes S."/>
            <person name="Walk T."/>
            <person name="White J."/>
            <person name="Yandava C."/>
            <person name="Haas B."/>
            <person name="Nusbaum C."/>
            <person name="Birren B."/>
        </authorList>
    </citation>
    <scope>NUCLEOTIDE SEQUENCE</scope>
    <source>
        <strain evidence="2">R3-111a-1</strain>
    </source>
</reference>
<evidence type="ECO:0000313" key="4">
    <source>
        <dbReference type="Proteomes" id="UP000006039"/>
    </source>
</evidence>
<name>J3NY63_GAET3</name>
<keyword evidence="1" id="KW-1133">Transmembrane helix</keyword>
<evidence type="ECO:0000313" key="2">
    <source>
        <dbReference type="EMBL" id="EJT76296.1"/>
    </source>
</evidence>
<reference evidence="4" key="1">
    <citation type="submission" date="2010-07" db="EMBL/GenBank/DDBJ databases">
        <title>The genome sequence of Gaeumannomyces graminis var. tritici strain R3-111a-1.</title>
        <authorList>
            <consortium name="The Broad Institute Genome Sequencing Platform"/>
            <person name="Ma L.-J."/>
            <person name="Dead R."/>
            <person name="Young S."/>
            <person name="Zeng Q."/>
            <person name="Koehrsen M."/>
            <person name="Alvarado L."/>
            <person name="Berlin A."/>
            <person name="Chapman S.B."/>
            <person name="Chen Z."/>
            <person name="Freedman E."/>
            <person name="Gellesch M."/>
            <person name="Goldberg J."/>
            <person name="Griggs A."/>
            <person name="Gujja S."/>
            <person name="Heilman E.R."/>
            <person name="Heiman D."/>
            <person name="Hepburn T."/>
            <person name="Howarth C."/>
            <person name="Jen D."/>
            <person name="Larson L."/>
            <person name="Mehta T."/>
            <person name="Neiman D."/>
            <person name="Pearson M."/>
            <person name="Roberts A."/>
            <person name="Saif S."/>
            <person name="Shea T."/>
            <person name="Shenoy N."/>
            <person name="Sisk P."/>
            <person name="Stolte C."/>
            <person name="Sykes S."/>
            <person name="Walk T."/>
            <person name="White J."/>
            <person name="Yandava C."/>
            <person name="Haas B."/>
            <person name="Nusbaum C."/>
            <person name="Birren B."/>
        </authorList>
    </citation>
    <scope>NUCLEOTIDE SEQUENCE [LARGE SCALE GENOMIC DNA]</scope>
    <source>
        <strain evidence="4">R3-111a-1</strain>
    </source>
</reference>
<keyword evidence="4" id="KW-1185">Reference proteome</keyword>
<evidence type="ECO:0008006" key="5">
    <source>
        <dbReference type="Google" id="ProtNLM"/>
    </source>
</evidence>
<dbReference type="OrthoDB" id="61370at2759"/>
<dbReference type="VEuPathDB" id="FungiDB:GGTG_06216"/>
<reference evidence="3" key="4">
    <citation type="journal article" date="2015" name="G3 (Bethesda)">
        <title>Genome sequences of three phytopathogenic species of the Magnaporthaceae family of fungi.</title>
        <authorList>
            <person name="Okagaki L.H."/>
            <person name="Nunes C.C."/>
            <person name="Sailsbery J."/>
            <person name="Clay B."/>
            <person name="Brown D."/>
            <person name="John T."/>
            <person name="Oh Y."/>
            <person name="Young N."/>
            <person name="Fitzgerald M."/>
            <person name="Haas B.J."/>
            <person name="Zeng Q."/>
            <person name="Young S."/>
            <person name="Adiconis X."/>
            <person name="Fan L."/>
            <person name="Levin J.Z."/>
            <person name="Mitchell T.K."/>
            <person name="Okubara P.A."/>
            <person name="Farman M.L."/>
            <person name="Kohn L.M."/>
            <person name="Birren B."/>
            <person name="Ma L.-J."/>
            <person name="Dean R.A."/>
        </authorList>
    </citation>
    <scope>NUCLEOTIDE SEQUENCE</scope>
    <source>
        <strain evidence="3">R3-111a-1</strain>
    </source>
</reference>
<feature type="transmembrane region" description="Helical" evidence="1">
    <location>
        <begin position="87"/>
        <end position="108"/>
    </location>
</feature>
<feature type="transmembrane region" description="Helical" evidence="1">
    <location>
        <begin position="120"/>
        <end position="140"/>
    </location>
</feature>
<dbReference type="RefSeq" id="XP_009222296.1">
    <property type="nucleotide sequence ID" value="XM_009224032.1"/>
</dbReference>
<protein>
    <recommendedName>
        <fullName evidence="5">Pre-mRNA splicing factor</fullName>
    </recommendedName>
</protein>
<accession>J3NY63</accession>
<proteinExistence type="predicted"/>
<feature type="transmembrane region" description="Helical" evidence="1">
    <location>
        <begin position="5"/>
        <end position="27"/>
    </location>
</feature>
<evidence type="ECO:0000256" key="1">
    <source>
        <dbReference type="SAM" id="Phobius"/>
    </source>
</evidence>
<keyword evidence="1" id="KW-0472">Membrane</keyword>
<dbReference type="eggNOG" id="ENOG502S2KS">
    <property type="taxonomic scope" value="Eukaryota"/>
</dbReference>
<reference evidence="3" key="5">
    <citation type="submission" date="2018-04" db="UniProtKB">
        <authorList>
            <consortium name="EnsemblFungi"/>
        </authorList>
    </citation>
    <scope>IDENTIFICATION</scope>
    <source>
        <strain evidence="3">R3-111a-1</strain>
    </source>
</reference>
<sequence length="199" mass="21266">MTRTIVYSTALVAFASVVVMTLASIVLPNWVSYGVTSVKGRSVTRNVGLHRSCSSVLDPPCREFPLDREDCAGDGSAFCSMWRTTGFLVSLAAVLELVTLVAFVVVMAGGKQKRVAGWRILAGLLSVVALLLAAAVSVVAYLYDNDDKFFVPGWHLDKSWILATVSAGLSVLCAAGLVTSAFVLPQERGYEFLNDPDTA</sequence>
<dbReference type="EnsemblFungi" id="EJT76296">
    <property type="protein sequence ID" value="EJT76296"/>
    <property type="gene ID" value="GGTG_06216"/>
</dbReference>
<reference evidence="2" key="3">
    <citation type="submission" date="2010-09" db="EMBL/GenBank/DDBJ databases">
        <title>Annotation of Gaeumannomyces graminis var. tritici R3-111a-1.</title>
        <authorList>
            <consortium name="The Broad Institute Genome Sequencing Platform"/>
            <person name="Ma L.-J."/>
            <person name="Dead R."/>
            <person name="Young S.K."/>
            <person name="Zeng Q."/>
            <person name="Gargeya S."/>
            <person name="Fitzgerald M."/>
            <person name="Haas B."/>
            <person name="Abouelleil A."/>
            <person name="Alvarado L."/>
            <person name="Arachchi H.M."/>
            <person name="Berlin A."/>
            <person name="Brown A."/>
            <person name="Chapman S.B."/>
            <person name="Chen Z."/>
            <person name="Dunbar C."/>
            <person name="Freedman E."/>
            <person name="Gearin G."/>
            <person name="Gellesch M."/>
            <person name="Goldberg J."/>
            <person name="Griggs A."/>
            <person name="Gujja S."/>
            <person name="Heiman D."/>
            <person name="Howarth C."/>
            <person name="Larson L."/>
            <person name="Lui A."/>
            <person name="MacDonald P.J.P."/>
            <person name="Mehta T."/>
            <person name="Montmayeur A."/>
            <person name="Murphy C."/>
            <person name="Neiman D."/>
            <person name="Pearson M."/>
            <person name="Priest M."/>
            <person name="Roberts A."/>
            <person name="Saif S."/>
            <person name="Shea T."/>
            <person name="Shenoy N."/>
            <person name="Sisk P."/>
            <person name="Stolte C."/>
            <person name="Sykes S."/>
            <person name="Yandava C."/>
            <person name="Wortman J."/>
            <person name="Nusbaum C."/>
            <person name="Birren B."/>
        </authorList>
    </citation>
    <scope>NUCLEOTIDE SEQUENCE</scope>
    <source>
        <strain evidence="2">R3-111a-1</strain>
    </source>
</reference>
<organism evidence="2">
    <name type="scientific">Gaeumannomyces tritici (strain R3-111a-1)</name>
    <name type="common">Wheat and barley take-all root rot fungus</name>
    <name type="synonym">Gaeumannomyces graminis var. tritici</name>
    <dbReference type="NCBI Taxonomy" id="644352"/>
    <lineage>
        <taxon>Eukaryota</taxon>
        <taxon>Fungi</taxon>
        <taxon>Dikarya</taxon>
        <taxon>Ascomycota</taxon>
        <taxon>Pezizomycotina</taxon>
        <taxon>Sordariomycetes</taxon>
        <taxon>Sordariomycetidae</taxon>
        <taxon>Magnaporthales</taxon>
        <taxon>Magnaporthaceae</taxon>
        <taxon>Gaeumannomyces</taxon>
    </lineage>
</organism>
<dbReference type="GeneID" id="20346674"/>
<keyword evidence="1" id="KW-0812">Transmembrane</keyword>
<dbReference type="Gene3D" id="1.20.140.150">
    <property type="match status" value="1"/>
</dbReference>
<dbReference type="AlphaFoldDB" id="J3NY63"/>
<dbReference type="Proteomes" id="UP000006039">
    <property type="component" value="Unassembled WGS sequence"/>
</dbReference>
<dbReference type="HOGENOM" id="CLU_086074_0_0_1"/>
<evidence type="ECO:0000313" key="3">
    <source>
        <dbReference type="EnsemblFungi" id="EJT76296"/>
    </source>
</evidence>
<gene>
    <name evidence="3" type="primary">20346674</name>
    <name evidence="2" type="ORF">GGTG_06216</name>
</gene>